<dbReference type="InterPro" id="IPR000408">
    <property type="entry name" value="Reg_chr_condens"/>
</dbReference>
<dbReference type="Gene3D" id="2.130.10.30">
    <property type="entry name" value="Regulator of chromosome condensation 1/beta-lactamase-inhibitor protein II"/>
    <property type="match status" value="1"/>
</dbReference>
<dbReference type="GeneID" id="37003980"/>
<evidence type="ECO:0000313" key="3">
    <source>
        <dbReference type="Proteomes" id="UP000244406"/>
    </source>
</evidence>
<keyword evidence="3" id="KW-1185">Reference proteome</keyword>
<dbReference type="InterPro" id="IPR051553">
    <property type="entry name" value="Ran_GTPase-activating"/>
</dbReference>
<dbReference type="PROSITE" id="PS50012">
    <property type="entry name" value="RCC1_3"/>
    <property type="match status" value="1"/>
</dbReference>
<dbReference type="GO" id="GO:0005737">
    <property type="term" value="C:cytoplasm"/>
    <property type="evidence" value="ECO:0007669"/>
    <property type="project" value="TreeGrafter"/>
</dbReference>
<proteinExistence type="predicted"/>
<evidence type="ECO:0000313" key="2">
    <source>
        <dbReference type="EMBL" id="PVH16116.1"/>
    </source>
</evidence>
<dbReference type="PANTHER" id="PTHR45982">
    <property type="entry name" value="REGULATOR OF CHROMOSOME CONDENSATION"/>
    <property type="match status" value="1"/>
</dbReference>
<name>A0A2V1AEY2_9ASCO</name>
<accession>A0A2V1AEY2</accession>
<dbReference type="InterPro" id="IPR009091">
    <property type="entry name" value="RCC1/BLIP-II"/>
</dbReference>
<evidence type="ECO:0000256" key="1">
    <source>
        <dbReference type="PROSITE-ProRule" id="PRU00235"/>
    </source>
</evidence>
<dbReference type="RefSeq" id="XP_025337056.1">
    <property type="nucleotide sequence ID" value="XM_025482438.1"/>
</dbReference>
<dbReference type="SUPFAM" id="SSF50985">
    <property type="entry name" value="RCC1/BLIP-II"/>
    <property type="match status" value="1"/>
</dbReference>
<organism evidence="2 3">
    <name type="scientific">Candidozyma duobushaemuli</name>
    <dbReference type="NCBI Taxonomy" id="1231522"/>
    <lineage>
        <taxon>Eukaryota</taxon>
        <taxon>Fungi</taxon>
        <taxon>Dikarya</taxon>
        <taxon>Ascomycota</taxon>
        <taxon>Saccharomycotina</taxon>
        <taxon>Pichiomycetes</taxon>
        <taxon>Metschnikowiaceae</taxon>
        <taxon>Candidozyma</taxon>
    </lineage>
</organism>
<dbReference type="Proteomes" id="UP000244406">
    <property type="component" value="Unassembled WGS sequence"/>
</dbReference>
<gene>
    <name evidence="2" type="ORF">CXQ87_003980</name>
</gene>
<dbReference type="AlphaFoldDB" id="A0A2V1AEY2"/>
<dbReference type="Pfam" id="PF13540">
    <property type="entry name" value="RCC1_2"/>
    <property type="match status" value="1"/>
</dbReference>
<dbReference type="GO" id="GO:0005085">
    <property type="term" value="F:guanyl-nucleotide exchange factor activity"/>
    <property type="evidence" value="ECO:0007669"/>
    <property type="project" value="TreeGrafter"/>
</dbReference>
<dbReference type="PANTHER" id="PTHR45982:SF3">
    <property type="entry name" value="F-BOX PROTEIN POF9"/>
    <property type="match status" value="1"/>
</dbReference>
<protein>
    <submittedName>
        <fullName evidence="2">Uncharacterized protein</fullName>
    </submittedName>
</protein>
<dbReference type="VEuPathDB" id="FungiDB:CXQ87_003980"/>
<comment type="caution">
    <text evidence="2">The sequence shown here is derived from an EMBL/GenBank/DDBJ whole genome shotgun (WGS) entry which is preliminary data.</text>
</comment>
<dbReference type="EMBL" id="PKFP01000004">
    <property type="protein sequence ID" value="PVH16116.1"/>
    <property type="molecule type" value="Genomic_DNA"/>
</dbReference>
<reference evidence="2 3" key="1">
    <citation type="submission" date="2017-12" db="EMBL/GenBank/DDBJ databases">
        <title>Genome Sequence of the Amphotericin B-resistant Candida duobushaemulonii strain, B09383.</title>
        <authorList>
            <person name="Chow N.A."/>
            <person name="Gade L."/>
            <person name="Batra D."/>
            <person name="Rowe L.A."/>
            <person name="Loparev V.N."/>
            <person name="Litvintseva A.P."/>
        </authorList>
    </citation>
    <scope>NUCLEOTIDE SEQUENCE [LARGE SCALE GENOMIC DNA]</scope>
    <source>
        <strain evidence="2 3">B09383</strain>
    </source>
</reference>
<feature type="repeat" description="RCC1" evidence="1">
    <location>
        <begin position="141"/>
        <end position="207"/>
    </location>
</feature>
<sequence length="210" mass="23055">MITGQSEDWPTAEAIFSIVPNSQSVIDFVALENCVVFIDQSGSLKRYVFPDEGATCGSVESLESFNEWLIYRSIKKNSNVAFTKIVGCFKTFVVFTDDGSIVIGKKQEHSFSMEVPRKLQNESIVDIVVGDYHYLAITKNGDLLSWGLESQSNGCLGLGSETDTGVMQEEGTSLRVVDPTVVPKQNTNGQWLRIAAAGWHSCAVYVNKSP</sequence>